<dbReference type="EMBL" id="SOAX01000003">
    <property type="protein sequence ID" value="TDT41437.1"/>
    <property type="molecule type" value="Genomic_DNA"/>
</dbReference>
<dbReference type="OrthoDB" id="9784719at2"/>
<feature type="modified residue" description="4-aspartylphosphate" evidence="2">
    <location>
        <position position="62"/>
    </location>
</feature>
<dbReference type="GO" id="GO:0000160">
    <property type="term" value="P:phosphorelay signal transduction system"/>
    <property type="evidence" value="ECO:0007669"/>
    <property type="project" value="InterPro"/>
</dbReference>
<proteinExistence type="predicted"/>
<dbReference type="AlphaFoldDB" id="A0A4R7JVD9"/>
<dbReference type="RefSeq" id="WP_133735803.1">
    <property type="nucleotide sequence ID" value="NZ_SOAX01000003.1"/>
</dbReference>
<dbReference type="PROSITE" id="PS50110">
    <property type="entry name" value="RESPONSE_REGULATORY"/>
    <property type="match status" value="1"/>
</dbReference>
<dbReference type="Proteomes" id="UP000295830">
    <property type="component" value="Unassembled WGS sequence"/>
</dbReference>
<dbReference type="SMART" id="SM00448">
    <property type="entry name" value="REC"/>
    <property type="match status" value="1"/>
</dbReference>
<dbReference type="InterPro" id="IPR011006">
    <property type="entry name" value="CheY-like_superfamily"/>
</dbReference>
<evidence type="ECO:0000256" key="1">
    <source>
        <dbReference type="ARBA" id="ARBA00022553"/>
    </source>
</evidence>
<sequence>MTTPLACSPIHIVEDDDAVRQALVFLIESWGGTVVAHRSAEDYLAANASLSSSQTPACLLLDLHLGGQNGAELLEQLYRGHYPSPVIILTAHADGDLAERALRAGAHQVIEKPFRSNDLITAISDILESSSTP</sequence>
<reference evidence="4 5" key="1">
    <citation type="submission" date="2019-03" db="EMBL/GenBank/DDBJ databases">
        <title>Genomic Encyclopedia of Type Strains, Phase IV (KMG-IV): sequencing the most valuable type-strain genomes for metagenomic binning, comparative biology and taxonomic classification.</title>
        <authorList>
            <person name="Goeker M."/>
        </authorList>
    </citation>
    <scope>NUCLEOTIDE SEQUENCE [LARGE SCALE GENOMIC DNA]</scope>
    <source>
        <strain evidence="4 5">DSM 15505</strain>
    </source>
</reference>
<dbReference type="Gene3D" id="3.40.50.2300">
    <property type="match status" value="1"/>
</dbReference>
<accession>A0A4R7JVD9</accession>
<organism evidence="4 5">
    <name type="scientific">Halospina denitrificans</name>
    <dbReference type="NCBI Taxonomy" id="332522"/>
    <lineage>
        <taxon>Bacteria</taxon>
        <taxon>Pseudomonadati</taxon>
        <taxon>Pseudomonadota</taxon>
        <taxon>Gammaproteobacteria</taxon>
        <taxon>Halospina</taxon>
    </lineage>
</organism>
<evidence type="ECO:0000256" key="2">
    <source>
        <dbReference type="PROSITE-ProRule" id="PRU00169"/>
    </source>
</evidence>
<dbReference type="PANTHER" id="PTHR44591:SF3">
    <property type="entry name" value="RESPONSE REGULATORY DOMAIN-CONTAINING PROTEIN"/>
    <property type="match status" value="1"/>
</dbReference>
<evidence type="ECO:0000313" key="5">
    <source>
        <dbReference type="Proteomes" id="UP000295830"/>
    </source>
</evidence>
<evidence type="ECO:0000313" key="4">
    <source>
        <dbReference type="EMBL" id="TDT41437.1"/>
    </source>
</evidence>
<dbReference type="InterPro" id="IPR001789">
    <property type="entry name" value="Sig_transdc_resp-reg_receiver"/>
</dbReference>
<dbReference type="Pfam" id="PF00072">
    <property type="entry name" value="Response_reg"/>
    <property type="match status" value="1"/>
</dbReference>
<dbReference type="PANTHER" id="PTHR44591">
    <property type="entry name" value="STRESS RESPONSE REGULATOR PROTEIN 1"/>
    <property type="match status" value="1"/>
</dbReference>
<evidence type="ECO:0000259" key="3">
    <source>
        <dbReference type="PROSITE" id="PS50110"/>
    </source>
</evidence>
<keyword evidence="5" id="KW-1185">Reference proteome</keyword>
<dbReference type="SUPFAM" id="SSF52172">
    <property type="entry name" value="CheY-like"/>
    <property type="match status" value="1"/>
</dbReference>
<gene>
    <name evidence="4" type="ORF">DES49_1521</name>
</gene>
<keyword evidence="1 2" id="KW-0597">Phosphoprotein</keyword>
<comment type="caution">
    <text evidence="4">The sequence shown here is derived from an EMBL/GenBank/DDBJ whole genome shotgun (WGS) entry which is preliminary data.</text>
</comment>
<dbReference type="InterPro" id="IPR050595">
    <property type="entry name" value="Bact_response_regulator"/>
</dbReference>
<feature type="domain" description="Response regulatory" evidence="3">
    <location>
        <begin position="9"/>
        <end position="127"/>
    </location>
</feature>
<protein>
    <submittedName>
        <fullName evidence="4">Response regulator receiver domain-containing protein</fullName>
    </submittedName>
</protein>
<name>A0A4R7JVD9_9GAMM</name>